<keyword evidence="2" id="KW-0614">Plasmid</keyword>
<proteinExistence type="predicted"/>
<dbReference type="PATRIC" id="fig|1031711.3.peg.3677"/>
<dbReference type="KEGG" id="rsn:RSPO_m00434"/>
<reference evidence="2 3" key="1">
    <citation type="journal article" date="2011" name="J. Bacteriol.">
        <title>Complete genome sequence of the plant pathogen Ralstonia solanacearum strain Po82.</title>
        <authorList>
            <person name="Xu J."/>
            <person name="Zheng H.J."/>
            <person name="Liu L."/>
            <person name="Pan Z.C."/>
            <person name="Prior P."/>
            <person name="Tang B."/>
            <person name="Xu J.S."/>
            <person name="Zhang H."/>
            <person name="Tian Q."/>
            <person name="Zhang L.Q."/>
            <person name="Feng J."/>
        </authorList>
    </citation>
    <scope>NUCLEOTIDE SEQUENCE [LARGE SCALE GENOMIC DNA]</scope>
    <source>
        <strain evidence="3">Po82</strain>
    </source>
</reference>
<sequence>MPPKALTDLRPRASMRAFAHPQYVAFVLIMAGFLFQWPTLLTLAMFPVLAWMYVRLAKAEETESVAEFGREYEAYRDRTPGFFPHLGEGTYHAKTHQKL</sequence>
<dbReference type="EMBL" id="CP002820">
    <property type="protein sequence ID" value="AEG71075.1"/>
    <property type="molecule type" value="Genomic_DNA"/>
</dbReference>
<keyword evidence="1" id="KW-1133">Transmembrane helix</keyword>
<dbReference type="Proteomes" id="UP000007953">
    <property type="component" value="Plasmid megaplasmid"/>
</dbReference>
<evidence type="ECO:0008006" key="4">
    <source>
        <dbReference type="Google" id="ProtNLM"/>
    </source>
</evidence>
<organism evidence="2 3">
    <name type="scientific">Ralstonia solanacearum (strain Po82)</name>
    <dbReference type="NCBI Taxonomy" id="1031711"/>
    <lineage>
        <taxon>Bacteria</taxon>
        <taxon>Pseudomonadati</taxon>
        <taxon>Pseudomonadota</taxon>
        <taxon>Betaproteobacteria</taxon>
        <taxon>Burkholderiales</taxon>
        <taxon>Burkholderiaceae</taxon>
        <taxon>Ralstonia</taxon>
        <taxon>Ralstonia solanacearum species complex</taxon>
    </lineage>
</organism>
<gene>
    <name evidence="2" type="ordered locus">RSPO_m00434</name>
</gene>
<dbReference type="HOGENOM" id="CLU_2318131_0_0_4"/>
<accession>F6G8I4</accession>
<feature type="transmembrane region" description="Helical" evidence="1">
    <location>
        <begin position="23"/>
        <end position="54"/>
    </location>
</feature>
<evidence type="ECO:0000313" key="2">
    <source>
        <dbReference type="EMBL" id="AEG71075.1"/>
    </source>
</evidence>
<name>F6G8I4_RALS8</name>
<evidence type="ECO:0000313" key="3">
    <source>
        <dbReference type="Proteomes" id="UP000007953"/>
    </source>
</evidence>
<protein>
    <recommendedName>
        <fullName evidence="4">Isoprenylcysteine carboxylmethyltransferase family protein</fullName>
    </recommendedName>
</protein>
<keyword evidence="1" id="KW-0472">Membrane</keyword>
<geneLocation type="plasmid" evidence="3"/>
<evidence type="ECO:0000256" key="1">
    <source>
        <dbReference type="SAM" id="Phobius"/>
    </source>
</evidence>
<dbReference type="Gene3D" id="1.20.120.1630">
    <property type="match status" value="1"/>
</dbReference>
<keyword evidence="1" id="KW-0812">Transmembrane</keyword>
<dbReference type="AlphaFoldDB" id="F6G8I4"/>